<reference evidence="1 2" key="1">
    <citation type="journal article" date="2011" name="Science">
        <title>The ecoresponsive genome of Daphnia pulex.</title>
        <authorList>
            <person name="Colbourne J.K."/>
            <person name="Pfrender M.E."/>
            <person name="Gilbert D."/>
            <person name="Thomas W.K."/>
            <person name="Tucker A."/>
            <person name="Oakley T.H."/>
            <person name="Tokishita S."/>
            <person name="Aerts A."/>
            <person name="Arnold G.J."/>
            <person name="Basu M.K."/>
            <person name="Bauer D.J."/>
            <person name="Caceres C.E."/>
            <person name="Carmel L."/>
            <person name="Casola C."/>
            <person name="Choi J.H."/>
            <person name="Detter J.C."/>
            <person name="Dong Q."/>
            <person name="Dusheyko S."/>
            <person name="Eads B.D."/>
            <person name="Frohlich T."/>
            <person name="Geiler-Samerotte K.A."/>
            <person name="Gerlach D."/>
            <person name="Hatcher P."/>
            <person name="Jogdeo S."/>
            <person name="Krijgsveld J."/>
            <person name="Kriventseva E.V."/>
            <person name="Kultz D."/>
            <person name="Laforsch C."/>
            <person name="Lindquist E."/>
            <person name="Lopez J."/>
            <person name="Manak J.R."/>
            <person name="Muller J."/>
            <person name="Pangilinan J."/>
            <person name="Patwardhan R.P."/>
            <person name="Pitluck S."/>
            <person name="Pritham E.J."/>
            <person name="Rechtsteiner A."/>
            <person name="Rho M."/>
            <person name="Rogozin I.B."/>
            <person name="Sakarya O."/>
            <person name="Salamov A."/>
            <person name="Schaack S."/>
            <person name="Shapiro H."/>
            <person name="Shiga Y."/>
            <person name="Skalitzky C."/>
            <person name="Smith Z."/>
            <person name="Souvorov A."/>
            <person name="Sung W."/>
            <person name="Tang Z."/>
            <person name="Tsuchiya D."/>
            <person name="Tu H."/>
            <person name="Vos H."/>
            <person name="Wang M."/>
            <person name="Wolf Y.I."/>
            <person name="Yamagata H."/>
            <person name="Yamada T."/>
            <person name="Ye Y."/>
            <person name="Shaw J.R."/>
            <person name="Andrews J."/>
            <person name="Crease T.J."/>
            <person name="Tang H."/>
            <person name="Lucas S.M."/>
            <person name="Robertson H.M."/>
            <person name="Bork P."/>
            <person name="Koonin E.V."/>
            <person name="Zdobnov E.M."/>
            <person name="Grigoriev I.V."/>
            <person name="Lynch M."/>
            <person name="Boore J.L."/>
        </authorList>
    </citation>
    <scope>NUCLEOTIDE SEQUENCE [LARGE SCALE GENOMIC DNA]</scope>
</reference>
<dbReference type="InParanoid" id="E9I0S9"/>
<evidence type="ECO:0000313" key="2">
    <source>
        <dbReference type="Proteomes" id="UP000000305"/>
    </source>
</evidence>
<dbReference type="AlphaFoldDB" id="E9I0S9"/>
<evidence type="ECO:0000313" key="1">
    <source>
        <dbReference type="EMBL" id="EFX62401.1"/>
    </source>
</evidence>
<dbReference type="HOGENOM" id="CLU_2471316_0_0_1"/>
<proteinExistence type="predicted"/>
<dbReference type="EMBL" id="GL733620">
    <property type="protein sequence ID" value="EFX62401.1"/>
    <property type="molecule type" value="Genomic_DNA"/>
</dbReference>
<sequence>MNILQGDIEGIDCQFMTEMKARLMNLMTADFMSMIMQMIRNNSEHRANIVRLIAFADSAYGVDDQLPAEYKRHFRLIEKFVPVTTEKL</sequence>
<dbReference type="Proteomes" id="UP000000305">
    <property type="component" value="Unassembled WGS sequence"/>
</dbReference>
<gene>
    <name evidence="1" type="ORF">DAPPUDRAFT_336998</name>
</gene>
<keyword evidence="2" id="KW-1185">Reference proteome</keyword>
<dbReference type="KEGG" id="dpx:DAPPUDRAFT_336998"/>
<accession>E9I0S9</accession>
<name>E9I0S9_DAPPU</name>
<protein>
    <submittedName>
        <fullName evidence="1">Uncharacterized protein</fullName>
    </submittedName>
</protein>
<organism evidence="1 2">
    <name type="scientific">Daphnia pulex</name>
    <name type="common">Water flea</name>
    <dbReference type="NCBI Taxonomy" id="6669"/>
    <lineage>
        <taxon>Eukaryota</taxon>
        <taxon>Metazoa</taxon>
        <taxon>Ecdysozoa</taxon>
        <taxon>Arthropoda</taxon>
        <taxon>Crustacea</taxon>
        <taxon>Branchiopoda</taxon>
        <taxon>Diplostraca</taxon>
        <taxon>Cladocera</taxon>
        <taxon>Anomopoda</taxon>
        <taxon>Daphniidae</taxon>
        <taxon>Daphnia</taxon>
    </lineage>
</organism>